<evidence type="ECO:0000313" key="2">
    <source>
        <dbReference type="EMBL" id="GAA1688241.1"/>
    </source>
</evidence>
<accession>A0ABN2HHW7</accession>
<dbReference type="RefSeq" id="WP_344490077.1">
    <property type="nucleotide sequence ID" value="NZ_BAAAQF010000019.1"/>
</dbReference>
<gene>
    <name evidence="2" type="ORF">GCM10009830_39780</name>
</gene>
<feature type="transmembrane region" description="Helical" evidence="1">
    <location>
        <begin position="216"/>
        <end position="238"/>
    </location>
</feature>
<name>A0ABN2HHW7_9ACTN</name>
<protein>
    <recommendedName>
        <fullName evidence="4">WXG100 family type VII secretion target</fullName>
    </recommendedName>
</protein>
<keyword evidence="1" id="KW-1133">Transmembrane helix</keyword>
<dbReference type="Proteomes" id="UP001499851">
    <property type="component" value="Unassembled WGS sequence"/>
</dbReference>
<proteinExistence type="predicted"/>
<evidence type="ECO:0000313" key="3">
    <source>
        <dbReference type="Proteomes" id="UP001499851"/>
    </source>
</evidence>
<feature type="transmembrane region" description="Helical" evidence="1">
    <location>
        <begin position="187"/>
        <end position="210"/>
    </location>
</feature>
<reference evidence="2 3" key="1">
    <citation type="journal article" date="2019" name="Int. J. Syst. Evol. Microbiol.">
        <title>The Global Catalogue of Microorganisms (GCM) 10K type strain sequencing project: providing services to taxonomists for standard genome sequencing and annotation.</title>
        <authorList>
            <consortium name="The Broad Institute Genomics Platform"/>
            <consortium name="The Broad Institute Genome Sequencing Center for Infectious Disease"/>
            <person name="Wu L."/>
            <person name="Ma J."/>
        </authorList>
    </citation>
    <scope>NUCLEOTIDE SEQUENCE [LARGE SCALE GENOMIC DNA]</scope>
    <source>
        <strain evidence="2 3">JCM 16001</strain>
    </source>
</reference>
<keyword evidence="3" id="KW-1185">Reference proteome</keyword>
<sequence length="240" mass="25032">MSDLIATTGQIKEGQAGYRDGGTGFAFYEDYQGISQAIASGSWIDGSIAGLGAALNVGSTLIDPFSTLLAMGIEWAMEQVQPLKEALDWLAGDPETIETIAMTWDNIAGELFAIGEEFGAALEADLPGWNDDAAAAYRAMAAANVDLTGAFAGTAAGMGEAVRGAGNLVAMVREFVRGFIADCIAKVVVWLAEVVFSLGVATPIVAAQMATAVVKWVGRIFGWLMGLVTSIESLRALLDV</sequence>
<evidence type="ECO:0000256" key="1">
    <source>
        <dbReference type="SAM" id="Phobius"/>
    </source>
</evidence>
<evidence type="ECO:0008006" key="4">
    <source>
        <dbReference type="Google" id="ProtNLM"/>
    </source>
</evidence>
<organism evidence="2 3">
    <name type="scientific">Glycomyces endophyticus</name>
    <dbReference type="NCBI Taxonomy" id="480996"/>
    <lineage>
        <taxon>Bacteria</taxon>
        <taxon>Bacillati</taxon>
        <taxon>Actinomycetota</taxon>
        <taxon>Actinomycetes</taxon>
        <taxon>Glycomycetales</taxon>
        <taxon>Glycomycetaceae</taxon>
        <taxon>Glycomyces</taxon>
    </lineage>
</organism>
<dbReference type="EMBL" id="BAAAQF010000019">
    <property type="protein sequence ID" value="GAA1688241.1"/>
    <property type="molecule type" value="Genomic_DNA"/>
</dbReference>
<keyword evidence="1" id="KW-0472">Membrane</keyword>
<keyword evidence="1" id="KW-0812">Transmembrane</keyword>
<comment type="caution">
    <text evidence="2">The sequence shown here is derived from an EMBL/GenBank/DDBJ whole genome shotgun (WGS) entry which is preliminary data.</text>
</comment>